<keyword evidence="1" id="KW-0472">Membrane</keyword>
<evidence type="ECO:0000256" key="1">
    <source>
        <dbReference type="SAM" id="Phobius"/>
    </source>
</evidence>
<gene>
    <name evidence="2" type="ORF">NCTC13193_02677</name>
</gene>
<keyword evidence="1" id="KW-0812">Transmembrane</keyword>
<accession>A0A448SP42</accession>
<feature type="transmembrane region" description="Helical" evidence="1">
    <location>
        <begin position="6"/>
        <end position="26"/>
    </location>
</feature>
<evidence type="ECO:0000313" key="2">
    <source>
        <dbReference type="EMBL" id="VEI69484.1"/>
    </source>
</evidence>
<keyword evidence="1" id="KW-1133">Transmembrane helix</keyword>
<protein>
    <submittedName>
        <fullName evidence="2">Uncharacterized protein</fullName>
    </submittedName>
</protein>
<evidence type="ECO:0000313" key="3">
    <source>
        <dbReference type="Proteomes" id="UP000270487"/>
    </source>
</evidence>
<dbReference type="Proteomes" id="UP000270487">
    <property type="component" value="Chromosome"/>
</dbReference>
<reference evidence="2 3" key="1">
    <citation type="submission" date="2018-12" db="EMBL/GenBank/DDBJ databases">
        <authorList>
            <consortium name="Pathogen Informatics"/>
        </authorList>
    </citation>
    <scope>NUCLEOTIDE SEQUENCE [LARGE SCALE GENOMIC DNA]</scope>
    <source>
        <strain evidence="2 3">NCTC13193</strain>
    </source>
</reference>
<name>A0A448SP42_SERFO</name>
<sequence length="36" mass="4105">MEFTLELLKCVNTFLILANTIALCVLQHLRNKATTK</sequence>
<proteinExistence type="predicted"/>
<organism evidence="2 3">
    <name type="scientific">Serratia fonticola</name>
    <dbReference type="NCBI Taxonomy" id="47917"/>
    <lineage>
        <taxon>Bacteria</taxon>
        <taxon>Pseudomonadati</taxon>
        <taxon>Pseudomonadota</taxon>
        <taxon>Gammaproteobacteria</taxon>
        <taxon>Enterobacterales</taxon>
        <taxon>Yersiniaceae</taxon>
        <taxon>Serratia</taxon>
    </lineage>
</organism>
<dbReference type="EMBL" id="LR134492">
    <property type="protein sequence ID" value="VEI69484.1"/>
    <property type="molecule type" value="Genomic_DNA"/>
</dbReference>
<dbReference type="AlphaFoldDB" id="A0A448SP42"/>